<evidence type="ECO:0000313" key="1">
    <source>
        <dbReference type="EMBL" id="RUS66562.1"/>
    </source>
</evidence>
<evidence type="ECO:0008006" key="3">
    <source>
        <dbReference type="Google" id="ProtNLM"/>
    </source>
</evidence>
<reference evidence="1 2" key="1">
    <citation type="submission" date="2018-01" db="EMBL/GenBank/DDBJ databases">
        <title>Saezia sanguinis gen. nov., sp. nov., in the order Burkholderiales isolated from human blood.</title>
        <authorList>
            <person name="Medina-Pascual M.J."/>
            <person name="Valdezate S."/>
            <person name="Monzon S."/>
            <person name="Cuesta I."/>
            <person name="Carrasco G."/>
            <person name="Villalon P."/>
            <person name="Saez-Nieto J.A."/>
        </authorList>
    </citation>
    <scope>NUCLEOTIDE SEQUENCE [LARGE SCALE GENOMIC DNA]</scope>
    <source>
        <strain evidence="1 2">CNM695-12</strain>
    </source>
</reference>
<proteinExistence type="predicted"/>
<dbReference type="EMBL" id="PQSP01000004">
    <property type="protein sequence ID" value="RUS66562.1"/>
    <property type="molecule type" value="Genomic_DNA"/>
</dbReference>
<organism evidence="1 2">
    <name type="scientific">Saezia sanguinis</name>
    <dbReference type="NCBI Taxonomy" id="1965230"/>
    <lineage>
        <taxon>Bacteria</taxon>
        <taxon>Pseudomonadati</taxon>
        <taxon>Pseudomonadota</taxon>
        <taxon>Betaproteobacteria</taxon>
        <taxon>Burkholderiales</taxon>
        <taxon>Saeziaceae</taxon>
        <taxon>Saezia</taxon>
    </lineage>
</organism>
<sequence length="124" mass="13328">MKNLVAVTVLSLWLFGCSVTTGILVNVDGKSEALMGEAYASLSQGTFYASDSSGFFCNGDYDQFSTNAMLEVKVSCSDGRTGTARVLRYGENLMNGSGMGKLEDGTEFRILMGEKVHEGSVHNF</sequence>
<comment type="caution">
    <text evidence="1">The sequence shown here is derived from an EMBL/GenBank/DDBJ whole genome shotgun (WGS) entry which is preliminary data.</text>
</comment>
<gene>
    <name evidence="1" type="ORF">CUZ56_01842</name>
</gene>
<dbReference type="RefSeq" id="WP_126980043.1">
    <property type="nucleotide sequence ID" value="NZ_PQSP01000004.1"/>
</dbReference>
<dbReference type="AlphaFoldDB" id="A0A433SCU3"/>
<dbReference type="OrthoDB" id="8353100at2"/>
<dbReference type="Proteomes" id="UP000286947">
    <property type="component" value="Unassembled WGS sequence"/>
</dbReference>
<keyword evidence="2" id="KW-1185">Reference proteome</keyword>
<evidence type="ECO:0000313" key="2">
    <source>
        <dbReference type="Proteomes" id="UP000286947"/>
    </source>
</evidence>
<dbReference type="PROSITE" id="PS51257">
    <property type="entry name" value="PROKAR_LIPOPROTEIN"/>
    <property type="match status" value="1"/>
</dbReference>
<protein>
    <recommendedName>
        <fullName evidence="3">Lipoprotein</fullName>
    </recommendedName>
</protein>
<accession>A0A433SCU3</accession>
<name>A0A433SCU3_9BURK</name>